<organism evidence="2">
    <name type="scientific">mine drainage metagenome</name>
    <dbReference type="NCBI Taxonomy" id="410659"/>
    <lineage>
        <taxon>unclassified sequences</taxon>
        <taxon>metagenomes</taxon>
        <taxon>ecological metagenomes</taxon>
    </lineage>
</organism>
<dbReference type="InterPro" id="IPR000601">
    <property type="entry name" value="PKD_dom"/>
</dbReference>
<dbReference type="SMART" id="SM00089">
    <property type="entry name" value="PKD"/>
    <property type="match status" value="8"/>
</dbReference>
<dbReference type="Pfam" id="PF17517">
    <property type="entry name" value="IgGFc_binding"/>
    <property type="match status" value="1"/>
</dbReference>
<comment type="caution">
    <text evidence="2">The sequence shown here is derived from an EMBL/GenBank/DDBJ whole genome shotgun (WGS) entry which is preliminary data.</text>
</comment>
<evidence type="ECO:0000313" key="2">
    <source>
        <dbReference type="EMBL" id="OIR00163.1"/>
    </source>
</evidence>
<dbReference type="InterPro" id="IPR013783">
    <property type="entry name" value="Ig-like_fold"/>
</dbReference>
<evidence type="ECO:0000259" key="1">
    <source>
        <dbReference type="PROSITE" id="PS50093"/>
    </source>
</evidence>
<dbReference type="InterPro" id="IPR035986">
    <property type="entry name" value="PKD_dom_sf"/>
</dbReference>
<dbReference type="Pfam" id="PF13585">
    <property type="entry name" value="CHU_C"/>
    <property type="match status" value="1"/>
</dbReference>
<dbReference type="EMBL" id="MLJW01000098">
    <property type="protein sequence ID" value="OIR00163.1"/>
    <property type="molecule type" value="Genomic_DNA"/>
</dbReference>
<dbReference type="Pfam" id="PF18911">
    <property type="entry name" value="PKD_4"/>
    <property type="match status" value="4"/>
</dbReference>
<accession>A0A1J5RWU9</accession>
<sequence length="1734" mass="187485">MIVSGIVAQNFSNKGKDFWLGYGYHVNMAGNPAGGGTQDMILYFTSDKNANVTVEIPANGYKQTYAVAANQVTLSNPIPKTGSTDARIYDTGYYNRGIHIYSDVDIVAYAHIYNSAISGASLLFPTNTLGNDYYVISYNQASNANLANSFAFVVAVEDNTTVEITPSVANKNGKAASSPFTVNLNKGQIYNLMGTTTGTKGTDLTGTHIRTISSSGTCKQIAVFCGSGKISIGGTNNNNNQTGSADNLFAQAMPASAWGLKYLTSPTGSQPSNYYRICVKDPSTVVKVNGAVISNTYLQNGFFYELKNSTPLTTPGNGINISNTSGGVWNLIEADKPINVAQYCTTQGMDGNPTNGSPLPGGDPEMIYLSPVEQTINNITLYSATKYQIIQSYINVIIKNGGVKSFTLDGVSKASSFTTHPQEPNYSYAIFTVSSGSHTLYSDTGFNSIAYGFGQAESYGYNAGTNIKNLYAPVFQNPYARISFAATCVGTPFQFSVPLSYQPSSVTWDFGNNPILSPNTNIGPVTPVVDSTSIIGGQTLYFYSPANGGASKTYTITSLGTDTIKLFATNPSPDGCSSSNAEYDIPVIINPVPTANYSVNAIRCISDSIKFTDATTNLGTSKIVNGLWYWDDGTKDSSMNPLHKFLLPKTYNIRYRPITDFGCIGDTTIPFNISASPVAKFGVSDTTCINKTISFTDSSTIAGGTIVKWYWDYGNGIKDTLTASSTRTQTYTASGTYTVSLTVENDNGCKSNPFSQTITVHVLPVANFSLPIVCMPVGAAQFYDSSTISDGTQNNFKYRWNFGDGGIDSVKNPLHNYSAVTPVIVKLSVASQYGCVKDSSKTLSTLYLQPKANFTVSNAVCLRDSTTYSDGSDGKGSSIVKWRWDFGDGSTDTLQHTKHLYAASNIDTVRLFIYTDKGCMSDTAVKTTTVNPLPLAGFYTQATNNYCEKRPIQFIDTAKNISIDTASLTRWYWDMGNGTIVTPTGGFNSSFNQYYDTFKIYTVKMMVENSLGCKSDTVIKSVSIHAQPLVGFTLPEVCLADALANFSDTTTIPDGSTEASFLWNYNAGSPAISPPPTISSSTAKNGSTHYNAVGNYQVSYKVTTSFGCDSILTKSFTVNGSIPHANFVVLNDTKLCGNDSIRIYDSSNVNFGTVTKNDIYWNYISSPPADSIDNDPYFKKTYSHIYPNFQWPSSLSYSIKMIAHSGNSSVCSDSITKVVTIHQSPKVQFNTLPGICNDTTARQITQASESSNPTVPGTFTYVGTGVNSTGLFTPQNVAAGTYPVKYVYTTSFSCVDSATKNITVWPSPQAKWGVNLSPLCEKNDIIFTDSSVANYSNITQRIWDFGDASNAVYTNTVSFKKQYAVGNTYAASLRVITDSGCRSTFNIQNLKINYLPLVNFTLPGICLPDGNGTFTSTSTIKDGTDALFSYLWNFGDPNDATSATSKIAKHKYSALGPVNVQLKITSINGCVDSLTQQLNTIYPQPKASFTATPNQVCINSSIQFTDNSNGITSPTVSWHWDLANGNTSTQTNPVKQFSDSGTFNITLYIYNQQGCVSDTAVQQIIVNPYPKLNMGQGLVVLQGGVIAIKPSYYGNNLLFKWTPSNYLNSDTAANPLASPPDDIRYYLSLTGIGGCSVNDSIFITVLKSPIIPNIFSPNGDGINDTWIIKYLDSYPGATVDVFNRYGQPVFHSDGYNIPWDGTFNGNPLPIGTYYYIINPKNNRPIYNGSITIIR</sequence>
<feature type="domain" description="PKD" evidence="1">
    <location>
        <begin position="1423"/>
        <end position="1469"/>
    </location>
</feature>
<dbReference type="NCBIfam" id="TIGR04131">
    <property type="entry name" value="Bac_Flav_CTERM"/>
    <property type="match status" value="1"/>
</dbReference>
<dbReference type="InterPro" id="IPR026341">
    <property type="entry name" value="T9SS_type_B"/>
</dbReference>
<proteinExistence type="predicted"/>
<dbReference type="PANTHER" id="PTHR46534">
    <property type="entry name" value="IGGFC_BINDING DOMAIN-CONTAINING PROTEIN"/>
    <property type="match status" value="1"/>
</dbReference>
<feature type="domain" description="PKD" evidence="1">
    <location>
        <begin position="789"/>
        <end position="834"/>
    </location>
</feature>
<gene>
    <name evidence="2" type="ORF">GALL_178090</name>
</gene>
<name>A0A1J5RWU9_9ZZZZ</name>
<dbReference type="GO" id="GO:0008233">
    <property type="term" value="F:peptidase activity"/>
    <property type="evidence" value="ECO:0007669"/>
    <property type="project" value="UniProtKB-KW"/>
</dbReference>
<feature type="domain" description="PKD" evidence="1">
    <location>
        <begin position="676"/>
        <end position="748"/>
    </location>
</feature>
<keyword evidence="2" id="KW-0645">Protease</keyword>
<dbReference type="InterPro" id="IPR022409">
    <property type="entry name" value="PKD/Chitinase_dom"/>
</dbReference>
<dbReference type="InterPro" id="IPR035234">
    <property type="entry name" value="IgGFc-bd_N"/>
</dbReference>
<feature type="domain" description="PKD" evidence="1">
    <location>
        <begin position="1055"/>
        <end position="1118"/>
    </location>
</feature>
<keyword evidence="2" id="KW-0378">Hydrolase</keyword>
<dbReference type="PANTHER" id="PTHR46534:SF1">
    <property type="entry name" value="IGGFC-BINDING PROTEIN N-TERMINAL DOMAIN-CONTAINING PROTEIN"/>
    <property type="match status" value="1"/>
</dbReference>
<dbReference type="EC" id="3.4.21.50" evidence="2"/>
<dbReference type="SUPFAM" id="SSF49299">
    <property type="entry name" value="PKD domain"/>
    <property type="match status" value="8"/>
</dbReference>
<dbReference type="GO" id="GO:0006508">
    <property type="term" value="P:proteolysis"/>
    <property type="evidence" value="ECO:0007669"/>
    <property type="project" value="UniProtKB-KW"/>
</dbReference>
<dbReference type="PROSITE" id="PS50093">
    <property type="entry name" value="PKD"/>
    <property type="match status" value="6"/>
</dbReference>
<dbReference type="Gene3D" id="2.60.40.10">
    <property type="entry name" value="Immunoglobulins"/>
    <property type="match status" value="9"/>
</dbReference>
<reference evidence="2" key="1">
    <citation type="submission" date="2016-10" db="EMBL/GenBank/DDBJ databases">
        <title>Sequence of Gallionella enrichment culture.</title>
        <authorList>
            <person name="Poehlein A."/>
            <person name="Muehling M."/>
            <person name="Daniel R."/>
        </authorList>
    </citation>
    <scope>NUCLEOTIDE SEQUENCE</scope>
</reference>
<protein>
    <submittedName>
        <fullName evidence="2">Protease 1</fullName>
        <ecNumber evidence="2">3.4.21.50</ecNumber>
    </submittedName>
</protein>
<dbReference type="CDD" id="cd00146">
    <property type="entry name" value="PKD"/>
    <property type="match status" value="2"/>
</dbReference>
<feature type="domain" description="PKD" evidence="1">
    <location>
        <begin position="1485"/>
        <end position="1554"/>
    </location>
</feature>
<feature type="domain" description="PKD" evidence="1">
    <location>
        <begin position="849"/>
        <end position="918"/>
    </location>
</feature>